<feature type="non-terminal residue" evidence="2">
    <location>
        <position position="28"/>
    </location>
</feature>
<feature type="region of interest" description="Disordered" evidence="1">
    <location>
        <begin position="1"/>
        <end position="28"/>
    </location>
</feature>
<accession>A0A392QNI2</accession>
<protein>
    <submittedName>
        <fullName evidence="2">UPF0202 protein At1g10490-like</fullName>
    </submittedName>
</protein>
<keyword evidence="3" id="KW-1185">Reference proteome</keyword>
<reference evidence="2 3" key="1">
    <citation type="journal article" date="2018" name="Front. Plant Sci.">
        <title>Red Clover (Trifolium pratense) and Zigzag Clover (T. medium) - A Picture of Genomic Similarities and Differences.</title>
        <authorList>
            <person name="Dluhosova J."/>
            <person name="Istvanek J."/>
            <person name="Nedelnik J."/>
            <person name="Repkova J."/>
        </authorList>
    </citation>
    <scope>NUCLEOTIDE SEQUENCE [LARGE SCALE GENOMIC DNA]</scope>
    <source>
        <strain evidence="3">cv. 10/8</strain>
        <tissue evidence="2">Leaf</tissue>
    </source>
</reference>
<proteinExistence type="predicted"/>
<organism evidence="2 3">
    <name type="scientific">Trifolium medium</name>
    <dbReference type="NCBI Taxonomy" id="97028"/>
    <lineage>
        <taxon>Eukaryota</taxon>
        <taxon>Viridiplantae</taxon>
        <taxon>Streptophyta</taxon>
        <taxon>Embryophyta</taxon>
        <taxon>Tracheophyta</taxon>
        <taxon>Spermatophyta</taxon>
        <taxon>Magnoliopsida</taxon>
        <taxon>eudicotyledons</taxon>
        <taxon>Gunneridae</taxon>
        <taxon>Pentapetalae</taxon>
        <taxon>rosids</taxon>
        <taxon>fabids</taxon>
        <taxon>Fabales</taxon>
        <taxon>Fabaceae</taxon>
        <taxon>Papilionoideae</taxon>
        <taxon>50 kb inversion clade</taxon>
        <taxon>NPAAA clade</taxon>
        <taxon>Hologalegina</taxon>
        <taxon>IRL clade</taxon>
        <taxon>Trifolieae</taxon>
        <taxon>Trifolium</taxon>
    </lineage>
</organism>
<evidence type="ECO:0000313" key="3">
    <source>
        <dbReference type="Proteomes" id="UP000265520"/>
    </source>
</evidence>
<sequence>MPRLKEIVMEPHSVSVDEDLNDGAKQVE</sequence>
<dbReference type="Proteomes" id="UP000265520">
    <property type="component" value="Unassembled WGS sequence"/>
</dbReference>
<evidence type="ECO:0000256" key="1">
    <source>
        <dbReference type="SAM" id="MobiDB-lite"/>
    </source>
</evidence>
<comment type="caution">
    <text evidence="2">The sequence shown here is derived from an EMBL/GenBank/DDBJ whole genome shotgun (WGS) entry which is preliminary data.</text>
</comment>
<dbReference type="AlphaFoldDB" id="A0A392QNI2"/>
<name>A0A392QNI2_9FABA</name>
<dbReference type="EMBL" id="LXQA010147114">
    <property type="protein sequence ID" value="MCI25422.1"/>
    <property type="molecule type" value="Genomic_DNA"/>
</dbReference>
<evidence type="ECO:0000313" key="2">
    <source>
        <dbReference type="EMBL" id="MCI25422.1"/>
    </source>
</evidence>